<dbReference type="EMBL" id="LCIR01000001">
    <property type="protein sequence ID" value="KKT60375.1"/>
    <property type="molecule type" value="Genomic_DNA"/>
</dbReference>
<dbReference type="InterPro" id="IPR052514">
    <property type="entry name" value="SAM-dependent_MTase"/>
</dbReference>
<dbReference type="Proteomes" id="UP000034087">
    <property type="component" value="Unassembled WGS sequence"/>
</dbReference>
<dbReference type="InterPro" id="IPR006342">
    <property type="entry name" value="FkbM_mtfrase"/>
</dbReference>
<dbReference type="PANTHER" id="PTHR34203">
    <property type="entry name" value="METHYLTRANSFERASE, FKBM FAMILY PROTEIN"/>
    <property type="match status" value="1"/>
</dbReference>
<protein>
    <recommendedName>
        <fullName evidence="1">Methyltransferase FkbM domain-containing protein</fullName>
    </recommendedName>
</protein>
<evidence type="ECO:0000259" key="1">
    <source>
        <dbReference type="Pfam" id="PF05050"/>
    </source>
</evidence>
<reference evidence="2 3" key="1">
    <citation type="journal article" date="2015" name="Nature">
        <title>rRNA introns, odd ribosomes, and small enigmatic genomes across a large radiation of phyla.</title>
        <authorList>
            <person name="Brown C.T."/>
            <person name="Hug L.A."/>
            <person name="Thomas B.C."/>
            <person name="Sharon I."/>
            <person name="Castelle C.J."/>
            <person name="Singh A."/>
            <person name="Wilkins M.J."/>
            <person name="Williams K.H."/>
            <person name="Banfield J.F."/>
        </authorList>
    </citation>
    <scope>NUCLEOTIDE SEQUENCE [LARGE SCALE GENOMIC DNA]</scope>
</reference>
<feature type="domain" description="Methyltransferase FkbM" evidence="1">
    <location>
        <begin position="68"/>
        <end position="209"/>
    </location>
</feature>
<dbReference type="Gene3D" id="3.40.50.150">
    <property type="entry name" value="Vaccinia Virus protein VP39"/>
    <property type="match status" value="1"/>
</dbReference>
<name>A0A0G1IMK2_9BACT</name>
<dbReference type="SUPFAM" id="SSF53335">
    <property type="entry name" value="S-adenosyl-L-methionine-dependent methyltransferases"/>
    <property type="match status" value="1"/>
</dbReference>
<evidence type="ECO:0000313" key="3">
    <source>
        <dbReference type="Proteomes" id="UP000034087"/>
    </source>
</evidence>
<dbReference type="Pfam" id="PF05050">
    <property type="entry name" value="Methyltransf_21"/>
    <property type="match status" value="1"/>
</dbReference>
<sequence>MWPVASRIVKKWDRPVKCKDGFTMYIDPRDLLGRIIFFYGPIRTNLWEPQTVLLTKKLKPDGPILVAGAHIGYIALMLAQRSAVVYAYEPIPYLYDIARKNSELNRPHSFAISQFALTDHMGTVFMREDTLRSQIADSGTPVSGITIDSFALLDRWALWLLDLEGHEEAALRGAEGTLKTNPPKDIIFEALGDNFVAAINYLAQFGYHFYFIDDDYNSDNIGQTRPLLLFNSRHENKSKNVNIYATLRSEAEVDGFQAPLASRHI</sequence>
<evidence type="ECO:0000313" key="2">
    <source>
        <dbReference type="EMBL" id="KKT60375.1"/>
    </source>
</evidence>
<accession>A0A0G1IMK2</accession>
<comment type="caution">
    <text evidence="2">The sequence shown here is derived from an EMBL/GenBank/DDBJ whole genome shotgun (WGS) entry which is preliminary data.</text>
</comment>
<proteinExistence type="predicted"/>
<dbReference type="PANTHER" id="PTHR34203:SF15">
    <property type="entry name" value="SLL1173 PROTEIN"/>
    <property type="match status" value="1"/>
</dbReference>
<dbReference type="InterPro" id="IPR029063">
    <property type="entry name" value="SAM-dependent_MTases_sf"/>
</dbReference>
<dbReference type="AlphaFoldDB" id="A0A0G1IMK2"/>
<dbReference type="NCBIfam" id="TIGR01444">
    <property type="entry name" value="fkbM_fam"/>
    <property type="match status" value="1"/>
</dbReference>
<organism evidence="2 3">
    <name type="scientific">Candidatus Giovannonibacteria bacterium GW2011_GWA1_44_25</name>
    <dbReference type="NCBI Taxonomy" id="1618645"/>
    <lineage>
        <taxon>Bacteria</taxon>
        <taxon>Candidatus Giovannoniibacteriota</taxon>
    </lineage>
</organism>
<gene>
    <name evidence="2" type="ORF">UW53_C0001G0025</name>
</gene>